<organism evidence="1 2">
    <name type="scientific">Arabidopsis thaliana</name>
    <name type="common">Mouse-ear cress</name>
    <dbReference type="NCBI Taxonomy" id="3702"/>
    <lineage>
        <taxon>Eukaryota</taxon>
        <taxon>Viridiplantae</taxon>
        <taxon>Streptophyta</taxon>
        <taxon>Embryophyta</taxon>
        <taxon>Tracheophyta</taxon>
        <taxon>Spermatophyta</taxon>
        <taxon>Magnoliopsida</taxon>
        <taxon>eudicotyledons</taxon>
        <taxon>Gunneridae</taxon>
        <taxon>Pentapetalae</taxon>
        <taxon>rosids</taxon>
        <taxon>malvids</taxon>
        <taxon>Brassicales</taxon>
        <taxon>Brassicaceae</taxon>
        <taxon>Camelineae</taxon>
        <taxon>Arabidopsis</taxon>
    </lineage>
</organism>
<dbReference type="Proteomes" id="UP000078284">
    <property type="component" value="Chromosome 4"/>
</dbReference>
<dbReference type="EMBL" id="LUHQ01000004">
    <property type="protein sequence ID" value="OAO98863.1"/>
    <property type="molecule type" value="Genomic_DNA"/>
</dbReference>
<reference evidence="2" key="1">
    <citation type="journal article" date="2016" name="Proc. Natl. Acad. Sci. U.S.A.">
        <title>Chromosome-level assembly of Arabidopsis thaliana Ler reveals the extent of translocation and inversion polymorphisms.</title>
        <authorList>
            <person name="Zapata L."/>
            <person name="Ding J."/>
            <person name="Willing E.M."/>
            <person name="Hartwig B."/>
            <person name="Bezdan D."/>
            <person name="Jiao W.B."/>
            <person name="Patel V."/>
            <person name="Velikkakam James G."/>
            <person name="Koornneef M."/>
            <person name="Ossowski S."/>
            <person name="Schneeberger K."/>
        </authorList>
    </citation>
    <scope>NUCLEOTIDE SEQUENCE [LARGE SCALE GENOMIC DNA]</scope>
    <source>
        <strain evidence="2">cv. Landsberg erecta</strain>
    </source>
</reference>
<evidence type="ECO:0000313" key="2">
    <source>
        <dbReference type="Proteomes" id="UP000078284"/>
    </source>
</evidence>
<name>A0A178UZ99_ARATH</name>
<protein>
    <submittedName>
        <fullName evidence="1">Uncharacterized protein</fullName>
    </submittedName>
</protein>
<dbReference type="AlphaFoldDB" id="A0A178UZ99"/>
<comment type="caution">
    <text evidence="1">The sequence shown here is derived from an EMBL/GenBank/DDBJ whole genome shotgun (WGS) entry which is preliminary data.</text>
</comment>
<evidence type="ECO:0000313" key="1">
    <source>
        <dbReference type="EMBL" id="OAO98863.1"/>
    </source>
</evidence>
<sequence length="88" mass="10583">MDSDEDSMPLQPERFFFTPKEYVKTMKTYTRCNIAFTLAVIGQKLNDREKSWFIKNRQFKHIWHMVRSDKNKVQGIVDVGFTLKYLFV</sequence>
<gene>
    <name evidence="1" type="ordered locus">AXX17_At4g07660</name>
</gene>
<proteinExistence type="predicted"/>
<accession>A0A178UZ99</accession>